<dbReference type="GO" id="GO:0071949">
    <property type="term" value="F:FAD binding"/>
    <property type="evidence" value="ECO:0007669"/>
    <property type="project" value="InterPro"/>
</dbReference>
<keyword evidence="8" id="KW-1185">Reference proteome</keyword>
<proteinExistence type="inferred from homology"/>
<evidence type="ECO:0000313" key="7">
    <source>
        <dbReference type="EMBL" id="KAF6813129.1"/>
    </source>
</evidence>
<keyword evidence="2" id="KW-0285">Flavoprotein</keyword>
<comment type="similarity">
    <text evidence="1">Belongs to the oxygen-dependent FAD-linked oxidoreductase family.</text>
</comment>
<gene>
    <name evidence="7" type="ORF">CMUS01_12908</name>
</gene>
<dbReference type="PANTHER" id="PTHR42973:SF8">
    <property type="entry name" value="FAD-BINDING PCMH-TYPE DOMAIN-CONTAINING PROTEIN"/>
    <property type="match status" value="1"/>
</dbReference>
<dbReference type="AlphaFoldDB" id="A0A8H6JH79"/>
<comment type="caution">
    <text evidence="7">The sequence shown here is derived from an EMBL/GenBank/DDBJ whole genome shotgun (WGS) entry which is preliminary data.</text>
</comment>
<dbReference type="Gene3D" id="3.30.43.10">
    <property type="entry name" value="Uridine Diphospho-n-acetylenolpyruvylglucosamine Reductase, domain 2"/>
    <property type="match status" value="1"/>
</dbReference>
<feature type="chain" id="PRO_5034008922" evidence="5">
    <location>
        <begin position="22"/>
        <end position="511"/>
    </location>
</feature>
<dbReference type="InterPro" id="IPR036318">
    <property type="entry name" value="FAD-bd_PCMH-like_sf"/>
</dbReference>
<dbReference type="EMBL" id="WIGM01000767">
    <property type="protein sequence ID" value="KAF6813129.1"/>
    <property type="molecule type" value="Genomic_DNA"/>
</dbReference>
<evidence type="ECO:0000313" key="8">
    <source>
        <dbReference type="Proteomes" id="UP000639643"/>
    </source>
</evidence>
<dbReference type="Pfam" id="PF08031">
    <property type="entry name" value="BBE"/>
    <property type="match status" value="1"/>
</dbReference>
<dbReference type="PANTHER" id="PTHR42973">
    <property type="entry name" value="BINDING OXIDOREDUCTASE, PUTATIVE (AFU_ORTHOLOGUE AFUA_1G17690)-RELATED"/>
    <property type="match status" value="1"/>
</dbReference>
<evidence type="ECO:0000256" key="3">
    <source>
        <dbReference type="ARBA" id="ARBA00022827"/>
    </source>
</evidence>
<keyword evidence="5" id="KW-0732">Signal</keyword>
<dbReference type="InterPro" id="IPR012951">
    <property type="entry name" value="BBE"/>
</dbReference>
<dbReference type="SUPFAM" id="SSF56176">
    <property type="entry name" value="FAD-binding/transporter-associated domain-like"/>
    <property type="match status" value="1"/>
</dbReference>
<protein>
    <submittedName>
        <fullName evidence="7">FAD binding domain-containing protein</fullName>
    </submittedName>
</protein>
<evidence type="ECO:0000259" key="6">
    <source>
        <dbReference type="PROSITE" id="PS51387"/>
    </source>
</evidence>
<dbReference type="InterPro" id="IPR006094">
    <property type="entry name" value="Oxid_FAD_bind_N"/>
</dbReference>
<name>A0A8H6JH79_9PEZI</name>
<dbReference type="InterPro" id="IPR016169">
    <property type="entry name" value="FAD-bd_PCMH_sub2"/>
</dbReference>
<dbReference type="InterPro" id="IPR016166">
    <property type="entry name" value="FAD-bd_PCMH"/>
</dbReference>
<dbReference type="PROSITE" id="PS51387">
    <property type="entry name" value="FAD_PCMH"/>
    <property type="match status" value="1"/>
</dbReference>
<dbReference type="Gene3D" id="3.40.462.20">
    <property type="match status" value="1"/>
</dbReference>
<evidence type="ECO:0000256" key="5">
    <source>
        <dbReference type="SAM" id="SignalP"/>
    </source>
</evidence>
<dbReference type="Proteomes" id="UP000639643">
    <property type="component" value="Unassembled WGS sequence"/>
</dbReference>
<keyword evidence="4" id="KW-0560">Oxidoreductase</keyword>
<dbReference type="Gene3D" id="3.30.465.10">
    <property type="match status" value="1"/>
</dbReference>
<dbReference type="OrthoDB" id="9996127at2759"/>
<feature type="domain" description="FAD-binding PCMH-type" evidence="6">
    <location>
        <begin position="76"/>
        <end position="247"/>
    </location>
</feature>
<dbReference type="Pfam" id="PF01565">
    <property type="entry name" value="FAD_binding_4"/>
    <property type="match status" value="1"/>
</dbReference>
<dbReference type="GO" id="GO:0016491">
    <property type="term" value="F:oxidoreductase activity"/>
    <property type="evidence" value="ECO:0007669"/>
    <property type="project" value="UniProtKB-KW"/>
</dbReference>
<organism evidence="7 8">
    <name type="scientific">Colletotrichum musicola</name>
    <dbReference type="NCBI Taxonomy" id="2175873"/>
    <lineage>
        <taxon>Eukaryota</taxon>
        <taxon>Fungi</taxon>
        <taxon>Dikarya</taxon>
        <taxon>Ascomycota</taxon>
        <taxon>Pezizomycotina</taxon>
        <taxon>Sordariomycetes</taxon>
        <taxon>Hypocreomycetidae</taxon>
        <taxon>Glomerellales</taxon>
        <taxon>Glomerellaceae</taxon>
        <taxon>Colletotrichum</taxon>
        <taxon>Colletotrichum orchidearum species complex</taxon>
    </lineage>
</organism>
<reference evidence="7" key="1">
    <citation type="journal article" date="2020" name="Phytopathology">
        <title>Genome Sequence Resources of Colletotrichum truncatum, C. plurivorum, C. musicola, and C. sojae: Four Species Pathogenic to Soybean (Glycine max).</title>
        <authorList>
            <person name="Rogerio F."/>
            <person name="Boufleur T.R."/>
            <person name="Ciampi-Guillardi M."/>
            <person name="Sukno S.A."/>
            <person name="Thon M.R."/>
            <person name="Massola Junior N.S."/>
            <person name="Baroncelli R."/>
        </authorList>
    </citation>
    <scope>NUCLEOTIDE SEQUENCE</scope>
    <source>
        <strain evidence="7">LFN0074</strain>
    </source>
</reference>
<sequence length="511" mass="56244">MRIFGSFLATGLLLLQSLSSASPLACPDSIDCSFTRADVSPAQVARELGRKLSRAVLIYGPGDSRYTEAIARYQQYNPPNIQIVVQPGTEEDVAEIVKYANKNSIPFLTVNRGHSLISTLNRFRGLQIDMASLRAITINSGGKTAWLQGGAYGQEVIDTLWARGYVATTGSCACVGILGPGLGGGYGRYQGLHGLVSDNFVTLRVVLADGTRTTVSQRTNPDLFWAMKGAGHNFGIVTSVELQIHPRNLSTWYYKNYFWTGDKLERVIEQVNRLSNNGTGPVQMALQSGTYLMDPTISTTEAVVAWSFGWSGAQRDAARYLAPFDAIPAVRVQDGNIPYTQIPQAQGSGVDDPLCATGFSHQHGHAGLWQWNAKTQRAIYDLFNRNIQARPAFNTSLVLLEAYALQGVKAVNPSTSSFPWRNAFNVMGVISVNYRPDPSLDAAAFRWRTQTRDLWRADQPGTKPLTYVNYAYGDESLESIYGDSLPRLRRLKAKYDPHGRFSYYNAIPAGK</sequence>
<dbReference type="InterPro" id="IPR016167">
    <property type="entry name" value="FAD-bd_PCMH_sub1"/>
</dbReference>
<keyword evidence="3" id="KW-0274">FAD</keyword>
<dbReference type="InterPro" id="IPR050416">
    <property type="entry name" value="FAD-linked_Oxidoreductase"/>
</dbReference>
<feature type="signal peptide" evidence="5">
    <location>
        <begin position="1"/>
        <end position="21"/>
    </location>
</feature>
<evidence type="ECO:0000256" key="1">
    <source>
        <dbReference type="ARBA" id="ARBA00005466"/>
    </source>
</evidence>
<accession>A0A8H6JH79</accession>
<evidence type="ECO:0000256" key="2">
    <source>
        <dbReference type="ARBA" id="ARBA00022630"/>
    </source>
</evidence>
<evidence type="ECO:0000256" key="4">
    <source>
        <dbReference type="ARBA" id="ARBA00023002"/>
    </source>
</evidence>